<dbReference type="PANTHER" id="PTHR13678">
    <property type="entry name" value="VACUOLAR PROTEIN SORTING-ASSOCIATED PROTEIN 37"/>
    <property type="match status" value="1"/>
</dbReference>
<dbReference type="RefSeq" id="XP_005110861.1">
    <property type="nucleotide sequence ID" value="XM_005110804.3"/>
</dbReference>
<evidence type="ECO:0000313" key="10">
    <source>
        <dbReference type="Proteomes" id="UP000694888"/>
    </source>
</evidence>
<feature type="region of interest" description="Disordered" evidence="8">
    <location>
        <begin position="233"/>
        <end position="304"/>
    </location>
</feature>
<dbReference type="SUPFAM" id="SSF140111">
    <property type="entry name" value="Endosomal sorting complex assembly domain"/>
    <property type="match status" value="1"/>
</dbReference>
<accession>A0ABM0K7V3</accession>
<keyword evidence="3 7" id="KW-0813">Transport</keyword>
<dbReference type="Proteomes" id="UP000694888">
    <property type="component" value="Unplaced"/>
</dbReference>
<evidence type="ECO:0000256" key="6">
    <source>
        <dbReference type="ARBA" id="ARBA00025010"/>
    </source>
</evidence>
<keyword evidence="4" id="KW-0967">Endosome</keyword>
<protein>
    <submittedName>
        <fullName evidence="11 12">Vacuolar protein sorting-associated protein 37B</fullName>
    </submittedName>
</protein>
<evidence type="ECO:0000313" key="11">
    <source>
        <dbReference type="RefSeq" id="XP_005110858.1"/>
    </source>
</evidence>
<evidence type="ECO:0000256" key="5">
    <source>
        <dbReference type="ARBA" id="ARBA00022927"/>
    </source>
</evidence>
<dbReference type="GeneID" id="101859445"/>
<evidence type="ECO:0000313" key="12">
    <source>
        <dbReference type="RefSeq" id="XP_005110859.1"/>
    </source>
</evidence>
<keyword evidence="10" id="KW-1185">Reference proteome</keyword>
<dbReference type="RefSeq" id="XP_005110859.1">
    <property type="nucleotide sequence ID" value="XM_005110802.3"/>
</dbReference>
<organism evidence="10 13">
    <name type="scientific">Aplysia californica</name>
    <name type="common">California sea hare</name>
    <dbReference type="NCBI Taxonomy" id="6500"/>
    <lineage>
        <taxon>Eukaryota</taxon>
        <taxon>Metazoa</taxon>
        <taxon>Spiralia</taxon>
        <taxon>Lophotrochozoa</taxon>
        <taxon>Mollusca</taxon>
        <taxon>Gastropoda</taxon>
        <taxon>Heterobranchia</taxon>
        <taxon>Euthyneura</taxon>
        <taxon>Tectipleura</taxon>
        <taxon>Aplysiida</taxon>
        <taxon>Aplysioidea</taxon>
        <taxon>Aplysiidae</taxon>
        <taxon>Aplysia</taxon>
    </lineage>
</organism>
<evidence type="ECO:0000259" key="9">
    <source>
        <dbReference type="PROSITE" id="PS51314"/>
    </source>
</evidence>
<dbReference type="InterPro" id="IPR009851">
    <property type="entry name" value="Mod_r"/>
</dbReference>
<dbReference type="PANTHER" id="PTHR13678:SF27">
    <property type="entry name" value="LD45836P"/>
    <property type="match status" value="1"/>
</dbReference>
<reference evidence="11 12" key="1">
    <citation type="submission" date="2025-05" db="UniProtKB">
        <authorList>
            <consortium name="RefSeq"/>
        </authorList>
    </citation>
    <scope>IDENTIFICATION</scope>
</reference>
<name>A0ABM0K7V3_APLCA</name>
<comment type="subcellular location">
    <subcellularLocation>
        <location evidence="1">Late endosome membrane</location>
        <topology evidence="1">Peripheral membrane protein</topology>
    </subcellularLocation>
</comment>
<evidence type="ECO:0000256" key="3">
    <source>
        <dbReference type="ARBA" id="ARBA00022448"/>
    </source>
</evidence>
<evidence type="ECO:0000313" key="13">
    <source>
        <dbReference type="RefSeq" id="XP_005110861.1"/>
    </source>
</evidence>
<dbReference type="InterPro" id="IPR029012">
    <property type="entry name" value="Helix_hairpin_bin_sf"/>
</dbReference>
<evidence type="ECO:0000256" key="8">
    <source>
        <dbReference type="SAM" id="MobiDB-lite"/>
    </source>
</evidence>
<proteinExistence type="inferred from homology"/>
<evidence type="ECO:0000256" key="2">
    <source>
        <dbReference type="ARBA" id="ARBA00007617"/>
    </source>
</evidence>
<comment type="similarity">
    <text evidence="2">Belongs to the VPS37 family.</text>
</comment>
<comment type="function">
    <text evidence="6">Component of the ESCRT-I complex, a regulator of vesicular trafficking process. Required for the sorting of endocytic ubiquitinated cargos into multivesicular bodies. May be involved in cell growth and differentiation.</text>
</comment>
<gene>
    <name evidence="11 12 13" type="primary">LOC101859445</name>
</gene>
<dbReference type="InterPro" id="IPR037202">
    <property type="entry name" value="ESCRT_assembly_dom"/>
</dbReference>
<dbReference type="PROSITE" id="PS51314">
    <property type="entry name" value="VPS37_C"/>
    <property type="match status" value="1"/>
</dbReference>
<feature type="domain" description="VPS37 C-terminal" evidence="9">
    <location>
        <begin position="153"/>
        <end position="242"/>
    </location>
</feature>
<keyword evidence="5 7" id="KW-0653">Protein transport</keyword>
<dbReference type="Pfam" id="PF07200">
    <property type="entry name" value="Mod_r"/>
    <property type="match status" value="1"/>
</dbReference>
<sequence length="304" mass="32224">MYQSYGRGSGYAGSGSLFDASPTNHYAMPSGQSLSHSHHGLSSAYSASAASSSRSGGMSSSSSSSALSAQSESSALSLLQHLDKNELQHLLENDSKLQDLVDDLPQVKSMQVEHDNLIATNKSLAEYNLSLQPRIEDLKQYVAGEYEKVNALKTDLASHKATLDTYVGRQSLDTLHALLQTETAKSEEESEELADKFCSKDVDAEDFMTEYLPKRTVAHLRRIKSERLAELIRNTGPGGASPGYGASRGAGAGSGGGNNSWGMSSSVHGHHQAPYPDAGGPGGAVPPYPTSGFGMPQPNMYSGH</sequence>
<dbReference type="RefSeq" id="XP_005110858.1">
    <property type="nucleotide sequence ID" value="XM_005110801.3"/>
</dbReference>
<feature type="compositionally biased region" description="Gly residues" evidence="8">
    <location>
        <begin position="236"/>
        <end position="259"/>
    </location>
</feature>
<evidence type="ECO:0000256" key="1">
    <source>
        <dbReference type="ARBA" id="ARBA00004633"/>
    </source>
</evidence>
<evidence type="ECO:0000256" key="4">
    <source>
        <dbReference type="ARBA" id="ARBA00022753"/>
    </source>
</evidence>
<dbReference type="Gene3D" id="1.10.287.660">
    <property type="entry name" value="Helix hairpin bin"/>
    <property type="match status" value="1"/>
</dbReference>
<evidence type="ECO:0000256" key="7">
    <source>
        <dbReference type="PROSITE-ProRule" id="PRU00646"/>
    </source>
</evidence>